<gene>
    <name evidence="1" type="ORF">NDU88_004544</name>
</gene>
<comment type="caution">
    <text evidence="1">The sequence shown here is derived from an EMBL/GenBank/DDBJ whole genome shotgun (WGS) entry which is preliminary data.</text>
</comment>
<name>A0AAV7UFN2_PLEWA</name>
<protein>
    <submittedName>
        <fullName evidence="1">Uncharacterized protein</fullName>
    </submittedName>
</protein>
<proteinExistence type="predicted"/>
<keyword evidence="2" id="KW-1185">Reference proteome</keyword>
<evidence type="ECO:0000313" key="2">
    <source>
        <dbReference type="Proteomes" id="UP001066276"/>
    </source>
</evidence>
<feature type="non-terminal residue" evidence="1">
    <location>
        <position position="52"/>
    </location>
</feature>
<organism evidence="1 2">
    <name type="scientific">Pleurodeles waltl</name>
    <name type="common">Iberian ribbed newt</name>
    <dbReference type="NCBI Taxonomy" id="8319"/>
    <lineage>
        <taxon>Eukaryota</taxon>
        <taxon>Metazoa</taxon>
        <taxon>Chordata</taxon>
        <taxon>Craniata</taxon>
        <taxon>Vertebrata</taxon>
        <taxon>Euteleostomi</taxon>
        <taxon>Amphibia</taxon>
        <taxon>Batrachia</taxon>
        <taxon>Caudata</taxon>
        <taxon>Salamandroidea</taxon>
        <taxon>Salamandridae</taxon>
        <taxon>Pleurodelinae</taxon>
        <taxon>Pleurodeles</taxon>
    </lineage>
</organism>
<reference evidence="1" key="1">
    <citation type="journal article" date="2022" name="bioRxiv">
        <title>Sequencing and chromosome-scale assembly of the giantPleurodeles waltlgenome.</title>
        <authorList>
            <person name="Brown T."/>
            <person name="Elewa A."/>
            <person name="Iarovenko S."/>
            <person name="Subramanian E."/>
            <person name="Araus A.J."/>
            <person name="Petzold A."/>
            <person name="Susuki M."/>
            <person name="Suzuki K.-i.T."/>
            <person name="Hayashi T."/>
            <person name="Toyoda A."/>
            <person name="Oliveira C."/>
            <person name="Osipova E."/>
            <person name="Leigh N.D."/>
            <person name="Simon A."/>
            <person name="Yun M.H."/>
        </authorList>
    </citation>
    <scope>NUCLEOTIDE SEQUENCE</scope>
    <source>
        <strain evidence="1">20211129_DDA</strain>
        <tissue evidence="1">Liver</tissue>
    </source>
</reference>
<feature type="non-terminal residue" evidence="1">
    <location>
        <position position="1"/>
    </location>
</feature>
<dbReference type="EMBL" id="JANPWB010000005">
    <property type="protein sequence ID" value="KAJ1187774.1"/>
    <property type="molecule type" value="Genomic_DNA"/>
</dbReference>
<dbReference type="Proteomes" id="UP001066276">
    <property type="component" value="Chromosome 3_1"/>
</dbReference>
<sequence length="52" mass="5966">YREFPLSQKIHRPKERPNTGKLLLRTALSVDGSRGWLRLLGPCTLRVHGVEL</sequence>
<evidence type="ECO:0000313" key="1">
    <source>
        <dbReference type="EMBL" id="KAJ1187774.1"/>
    </source>
</evidence>
<accession>A0AAV7UFN2</accession>
<dbReference type="AlphaFoldDB" id="A0AAV7UFN2"/>